<dbReference type="InterPro" id="IPR003594">
    <property type="entry name" value="HATPase_dom"/>
</dbReference>
<evidence type="ECO:0000256" key="1">
    <source>
        <dbReference type="ARBA" id="ARBA00022553"/>
    </source>
</evidence>
<dbReference type="NCBIfam" id="TIGR00229">
    <property type="entry name" value="sensory_box"/>
    <property type="match status" value="2"/>
</dbReference>
<keyword evidence="8" id="KW-1133">Transmembrane helix</keyword>
<keyword evidence="1 7" id="KW-0597">Phosphoprotein</keyword>
<dbReference type="SMART" id="SM00086">
    <property type="entry name" value="PAC"/>
    <property type="match status" value="2"/>
</dbReference>
<dbReference type="GO" id="GO:0006355">
    <property type="term" value="P:regulation of DNA-templated transcription"/>
    <property type="evidence" value="ECO:0007669"/>
    <property type="project" value="InterPro"/>
</dbReference>
<dbReference type="Proteomes" id="UP000050360">
    <property type="component" value="Unassembled WGS sequence"/>
</dbReference>
<dbReference type="InterPro" id="IPR001789">
    <property type="entry name" value="Sig_transdc_resp-reg_receiver"/>
</dbReference>
<dbReference type="GO" id="GO:0005524">
    <property type="term" value="F:ATP binding"/>
    <property type="evidence" value="ECO:0007669"/>
    <property type="project" value="UniProtKB-KW"/>
</dbReference>
<feature type="modified residue" description="4-aspartylphosphate" evidence="7">
    <location>
        <position position="810"/>
    </location>
</feature>
<feature type="domain" description="PAS" evidence="11">
    <location>
        <begin position="255"/>
        <end position="325"/>
    </location>
</feature>
<feature type="transmembrane region" description="Helical" evidence="8">
    <location>
        <begin position="211"/>
        <end position="237"/>
    </location>
</feature>
<feature type="domain" description="PAC" evidence="12">
    <location>
        <begin position="452"/>
        <end position="503"/>
    </location>
</feature>
<dbReference type="Pfam" id="PF00512">
    <property type="entry name" value="HisKA"/>
    <property type="match status" value="1"/>
</dbReference>
<dbReference type="InterPro" id="IPR000014">
    <property type="entry name" value="PAS"/>
</dbReference>
<dbReference type="CDD" id="cd00130">
    <property type="entry name" value="PAS"/>
    <property type="match status" value="2"/>
</dbReference>
<dbReference type="PROSITE" id="PS50109">
    <property type="entry name" value="HIS_KIN"/>
    <property type="match status" value="1"/>
</dbReference>
<dbReference type="SUPFAM" id="SSF55785">
    <property type="entry name" value="PYP-like sensor domain (PAS domain)"/>
    <property type="match status" value="2"/>
</dbReference>
<evidence type="ECO:0000259" key="10">
    <source>
        <dbReference type="PROSITE" id="PS50110"/>
    </source>
</evidence>
<feature type="transmembrane region" description="Helical" evidence="8">
    <location>
        <begin position="169"/>
        <end position="191"/>
    </location>
</feature>
<dbReference type="PROSITE" id="PS50113">
    <property type="entry name" value="PAC"/>
    <property type="match status" value="2"/>
</dbReference>
<dbReference type="CDD" id="cd00156">
    <property type="entry name" value="REC"/>
    <property type="match status" value="1"/>
</dbReference>
<evidence type="ECO:0000256" key="2">
    <source>
        <dbReference type="ARBA" id="ARBA00022679"/>
    </source>
</evidence>
<keyword evidence="4 13" id="KW-0418">Kinase</keyword>
<dbReference type="InterPro" id="IPR003661">
    <property type="entry name" value="HisK_dim/P_dom"/>
</dbReference>
<dbReference type="Pfam" id="PF00072">
    <property type="entry name" value="Response_reg"/>
    <property type="match status" value="1"/>
</dbReference>
<evidence type="ECO:0000256" key="4">
    <source>
        <dbReference type="ARBA" id="ARBA00022777"/>
    </source>
</evidence>
<dbReference type="GO" id="GO:0000155">
    <property type="term" value="F:phosphorelay sensor kinase activity"/>
    <property type="evidence" value="ECO:0007669"/>
    <property type="project" value="InterPro"/>
</dbReference>
<feature type="transmembrane region" description="Helical" evidence="8">
    <location>
        <begin position="12"/>
        <end position="30"/>
    </location>
</feature>
<evidence type="ECO:0000256" key="8">
    <source>
        <dbReference type="SAM" id="Phobius"/>
    </source>
</evidence>
<dbReference type="SMART" id="SM00091">
    <property type="entry name" value="PAS"/>
    <property type="match status" value="2"/>
</dbReference>
<dbReference type="InterPro" id="IPR005467">
    <property type="entry name" value="His_kinase_dom"/>
</dbReference>
<dbReference type="PRINTS" id="PR00344">
    <property type="entry name" value="BCTRLSENSOR"/>
</dbReference>
<dbReference type="SMART" id="SM00448">
    <property type="entry name" value="REC"/>
    <property type="match status" value="1"/>
</dbReference>
<sequence>MLSDFLVKNLDFVFFIYGFAFTILGIIIFLQLRVTRESEFKLLDILWLLAWFGFIHGINEFMDMFMLVKGDFLFLKILGASALFLSFLFLFLFGYRMINIGKRKKVGIWLPFIIALLFIGMPILSGETSFNIWNISSRYFLGFPGAILSAIGFISYYKSEAKKLSESKVEKYFILITLLFGLYAILGGWIVPQANFYPASVINNAWFFSSFGIPVQIFRAFIAVGISWSLWNILNIFNIEKAAERKRVNEKLRESEERYRTIVEFSNDMIWILDPGGLYQFVNKRCEEFSGFKTDYLLGKSFTPFIDKADLPRIIDIFHNTLNGKPEQYEVAVKKEAGSYFFLSVNTTPIYSNGKVVGTVSFGRDITDHKKAEEALKQSEEKYRMLIDNIQDGVFIIQDDKIRFANEAFARVGGYTVQEVIGKDFIELVAPEDLKIVAERYYRRHTGEYTPHEYEFHVLHKDGRTRILVNMNVGIIPFHGRMASMGTVKDITEKKMLESQLLRAQRMESIGTLAGGIAHDINNVLTPIMLSQELLREKYTDEESQRYLSAIERSAQRGARLMKQVMSYAKGVEGERNALQVSQLILEIKQIEKETFPKNIEIRINISKDLWNISGDATQLHQVLMNLSLNARDAMPDGGILHIDAENLLIDEDYAHIHIDARIGPYIVITVCDTGTGIPSGVLDRIFEPFFTTKEHGKGTGLGLSTALGIVKSHGGFISVYSEVGKGTVFKVYLPAVTTTETLKAQKRQYELPIGHGESILVVDDEDKIRELTKKTLETHGYRVITANDGEEAITLYKQNRDEIKLVLMDMMMPVMGGSASIRELRKVNPDIKIIGVSGLTEKDKLAEVAHINVNAFLSKPYTAEKLLRNIYVILR</sequence>
<name>A0A0P8ADV4_9EURY</name>
<dbReference type="InterPro" id="IPR011006">
    <property type="entry name" value="CheY-like_superfamily"/>
</dbReference>
<proteinExistence type="predicted"/>
<evidence type="ECO:0000259" key="9">
    <source>
        <dbReference type="PROSITE" id="PS50109"/>
    </source>
</evidence>
<dbReference type="InterPro" id="IPR036890">
    <property type="entry name" value="HATPase_C_sf"/>
</dbReference>
<feature type="domain" description="Histidine kinase" evidence="9">
    <location>
        <begin position="516"/>
        <end position="738"/>
    </location>
</feature>
<dbReference type="SUPFAM" id="SSF55874">
    <property type="entry name" value="ATPase domain of HSP90 chaperone/DNA topoisomerase II/histidine kinase"/>
    <property type="match status" value="1"/>
</dbReference>
<dbReference type="EMBL" id="LKCM01000237">
    <property type="protein sequence ID" value="KPQ42375.1"/>
    <property type="molecule type" value="Genomic_DNA"/>
</dbReference>
<dbReference type="InterPro" id="IPR036097">
    <property type="entry name" value="HisK_dim/P_sf"/>
</dbReference>
<comment type="caution">
    <text evidence="13">The sequence shown here is derived from an EMBL/GenBank/DDBJ whole genome shotgun (WGS) entry which is preliminary data.</text>
</comment>
<keyword evidence="6" id="KW-0902">Two-component regulatory system</keyword>
<feature type="domain" description="PAS" evidence="11">
    <location>
        <begin position="379"/>
        <end position="448"/>
    </location>
</feature>
<evidence type="ECO:0000259" key="11">
    <source>
        <dbReference type="PROSITE" id="PS50112"/>
    </source>
</evidence>
<reference evidence="13 14" key="1">
    <citation type="submission" date="2015-09" db="EMBL/GenBank/DDBJ databases">
        <title>A metagenomics-based metabolic model of nitrate-dependent anaerobic oxidation of methane by Methanoperedens-like archaea.</title>
        <authorList>
            <person name="Arshad A."/>
            <person name="Speth D.R."/>
            <person name="De Graaf R.M."/>
            <person name="Op Den Camp H.J."/>
            <person name="Jetten M.S."/>
            <person name="Welte C.U."/>
        </authorList>
    </citation>
    <scope>NUCLEOTIDE SEQUENCE [LARGE SCALE GENOMIC DNA]</scope>
</reference>
<feature type="transmembrane region" description="Helical" evidence="8">
    <location>
        <begin position="73"/>
        <end position="94"/>
    </location>
</feature>
<feature type="domain" description="PAC" evidence="12">
    <location>
        <begin position="327"/>
        <end position="378"/>
    </location>
</feature>
<dbReference type="InterPro" id="IPR013767">
    <property type="entry name" value="PAS_fold"/>
</dbReference>
<keyword evidence="8" id="KW-0472">Membrane</keyword>
<feature type="domain" description="Response regulatory" evidence="10">
    <location>
        <begin position="759"/>
        <end position="875"/>
    </location>
</feature>
<keyword evidence="2" id="KW-0808">Transferase</keyword>
<dbReference type="PATRIC" id="fig|1719120.3.peg.3356"/>
<evidence type="ECO:0000256" key="5">
    <source>
        <dbReference type="ARBA" id="ARBA00022840"/>
    </source>
</evidence>
<dbReference type="Pfam" id="PF00989">
    <property type="entry name" value="PAS"/>
    <property type="match status" value="1"/>
</dbReference>
<protein>
    <submittedName>
        <fullName evidence="13">Sensory transduction histidine kinase</fullName>
    </submittedName>
</protein>
<dbReference type="SMART" id="SM00387">
    <property type="entry name" value="HATPase_c"/>
    <property type="match status" value="1"/>
</dbReference>
<gene>
    <name evidence="13" type="ORF">MPEBLZ_03092</name>
</gene>
<dbReference type="InterPro" id="IPR000700">
    <property type="entry name" value="PAS-assoc_C"/>
</dbReference>
<evidence type="ECO:0000256" key="3">
    <source>
        <dbReference type="ARBA" id="ARBA00022741"/>
    </source>
</evidence>
<feature type="transmembrane region" description="Helical" evidence="8">
    <location>
        <begin position="106"/>
        <end position="125"/>
    </location>
</feature>
<dbReference type="Gene3D" id="3.40.50.2300">
    <property type="match status" value="1"/>
</dbReference>
<evidence type="ECO:0000259" key="12">
    <source>
        <dbReference type="PROSITE" id="PS50113"/>
    </source>
</evidence>
<feature type="transmembrane region" description="Helical" evidence="8">
    <location>
        <begin position="42"/>
        <end position="61"/>
    </location>
</feature>
<dbReference type="SMART" id="SM00388">
    <property type="entry name" value="HisKA"/>
    <property type="match status" value="1"/>
</dbReference>
<dbReference type="InterPro" id="IPR001610">
    <property type="entry name" value="PAC"/>
</dbReference>
<dbReference type="CDD" id="cd00082">
    <property type="entry name" value="HisKA"/>
    <property type="match status" value="1"/>
</dbReference>
<dbReference type="AlphaFoldDB" id="A0A0P8ADV4"/>
<dbReference type="Gene3D" id="3.30.450.20">
    <property type="entry name" value="PAS domain"/>
    <property type="match status" value="2"/>
</dbReference>
<accession>A0A0P8ADV4</accession>
<evidence type="ECO:0000313" key="13">
    <source>
        <dbReference type="EMBL" id="KPQ42375.1"/>
    </source>
</evidence>
<dbReference type="Pfam" id="PF02518">
    <property type="entry name" value="HATPase_c"/>
    <property type="match status" value="1"/>
</dbReference>
<keyword evidence="8" id="KW-0812">Transmembrane</keyword>
<dbReference type="SUPFAM" id="SSF47384">
    <property type="entry name" value="Homodimeric domain of signal transducing histidine kinase"/>
    <property type="match status" value="1"/>
</dbReference>
<evidence type="ECO:0000313" key="14">
    <source>
        <dbReference type="Proteomes" id="UP000050360"/>
    </source>
</evidence>
<evidence type="ECO:0000256" key="6">
    <source>
        <dbReference type="ARBA" id="ARBA00023012"/>
    </source>
</evidence>
<keyword evidence="5" id="KW-0067">ATP-binding</keyword>
<dbReference type="InterPro" id="IPR004358">
    <property type="entry name" value="Sig_transdc_His_kin-like_C"/>
</dbReference>
<evidence type="ECO:0000256" key="7">
    <source>
        <dbReference type="PROSITE-ProRule" id="PRU00169"/>
    </source>
</evidence>
<dbReference type="PROSITE" id="PS50112">
    <property type="entry name" value="PAS"/>
    <property type="match status" value="2"/>
</dbReference>
<dbReference type="PROSITE" id="PS50110">
    <property type="entry name" value="RESPONSE_REGULATORY"/>
    <property type="match status" value="1"/>
</dbReference>
<dbReference type="Pfam" id="PF13426">
    <property type="entry name" value="PAS_9"/>
    <property type="match status" value="1"/>
</dbReference>
<dbReference type="InterPro" id="IPR035965">
    <property type="entry name" value="PAS-like_dom_sf"/>
</dbReference>
<organism evidence="13 14">
    <name type="scientific">Candidatus Methanoperedens nitratireducens</name>
    <dbReference type="NCBI Taxonomy" id="1392998"/>
    <lineage>
        <taxon>Archaea</taxon>
        <taxon>Methanobacteriati</taxon>
        <taxon>Methanobacteriota</taxon>
        <taxon>Stenosarchaea group</taxon>
        <taxon>Methanomicrobia</taxon>
        <taxon>Methanosarcinales</taxon>
        <taxon>ANME-2 cluster</taxon>
        <taxon>Candidatus Methanoperedentaceae</taxon>
        <taxon>Candidatus Methanoperedens</taxon>
    </lineage>
</organism>
<dbReference type="PANTHER" id="PTHR43065:SF46">
    <property type="entry name" value="C4-DICARBOXYLATE TRANSPORT SENSOR PROTEIN DCTB"/>
    <property type="match status" value="1"/>
</dbReference>
<keyword evidence="3" id="KW-0547">Nucleotide-binding</keyword>
<dbReference type="PANTHER" id="PTHR43065">
    <property type="entry name" value="SENSOR HISTIDINE KINASE"/>
    <property type="match status" value="1"/>
</dbReference>
<dbReference type="Gene3D" id="1.10.287.130">
    <property type="match status" value="1"/>
</dbReference>
<dbReference type="Gene3D" id="3.30.565.10">
    <property type="entry name" value="Histidine kinase-like ATPase, C-terminal domain"/>
    <property type="match status" value="1"/>
</dbReference>
<dbReference type="SUPFAM" id="SSF52172">
    <property type="entry name" value="CheY-like"/>
    <property type="match status" value="1"/>
</dbReference>
<feature type="transmembrane region" description="Helical" evidence="8">
    <location>
        <begin position="137"/>
        <end position="157"/>
    </location>
</feature>